<protein>
    <submittedName>
        <fullName evidence="3">Uncharacterized protein</fullName>
    </submittedName>
</protein>
<dbReference type="PANTHER" id="PTHR32108:SF9">
    <property type="entry name" value="REVERSE TRANSCRIPTASE RNASE H-LIKE DOMAIN-CONTAINING PROTEIN"/>
    <property type="match status" value="1"/>
</dbReference>
<evidence type="ECO:0000313" key="4">
    <source>
        <dbReference type="Proteomes" id="UP000257109"/>
    </source>
</evidence>
<accession>A0A371ECR2</accession>
<comment type="caution">
    <text evidence="3">The sequence shown here is derived from an EMBL/GenBank/DDBJ whole genome shotgun (WGS) entry which is preliminary data.</text>
</comment>
<name>A0A371ECR2_MUCPR</name>
<dbReference type="OrthoDB" id="1736143at2759"/>
<dbReference type="PANTHER" id="PTHR32108">
    <property type="entry name" value="DNA-DIRECTED RNA POLYMERASE SUBUNIT ALPHA"/>
    <property type="match status" value="1"/>
</dbReference>
<sequence>MITVVPLKPLEPPYPRGYDPNAKCDYHARAVGHSTKKCWSLKHKVQDLVEGGWLGFKENQPNVNSNPLAHHGGQSINALSHESSRPEFEEPRNNRSHTAQVATIGQIGGPFPKPLIIHYDPIPTPQAPFIIEVHAKPAYQDNRAVLWRYDPVIEVAPTNPINDNSTKDVVNITKVGGVTRSGRIYTLNALRKKGLSTEAREATTKAVKAPIAGKEAEEFLKIIRHNEYQLLDQMNKTPARISLLSLLLNLESHWNLLLKMLNEAHVAQDITVERFDGMVNNITSRGHLTFFEEEVPTEGRGHNQPLHISVKCGDYMIARVLIDNGLSLNVLPKAILDKLASISSQLKANSVMVQAFDGSKREVMEITLPICIGPTVFDVTFQVMDIHPAYSCLPGRPWINAAGAVPSSLHQRVKFVDGH</sequence>
<dbReference type="AlphaFoldDB" id="A0A371ECR2"/>
<dbReference type="Gene3D" id="2.40.70.10">
    <property type="entry name" value="Acid Proteases"/>
    <property type="match status" value="1"/>
</dbReference>
<feature type="non-terminal residue" evidence="3">
    <location>
        <position position="1"/>
    </location>
</feature>
<evidence type="ECO:0000313" key="3">
    <source>
        <dbReference type="EMBL" id="RDX63815.1"/>
    </source>
</evidence>
<feature type="repeat" description="ANK" evidence="1">
    <location>
        <begin position="301"/>
        <end position="333"/>
    </location>
</feature>
<organism evidence="3 4">
    <name type="scientific">Mucuna pruriens</name>
    <name type="common">Velvet bean</name>
    <name type="synonym">Dolichos pruriens</name>
    <dbReference type="NCBI Taxonomy" id="157652"/>
    <lineage>
        <taxon>Eukaryota</taxon>
        <taxon>Viridiplantae</taxon>
        <taxon>Streptophyta</taxon>
        <taxon>Embryophyta</taxon>
        <taxon>Tracheophyta</taxon>
        <taxon>Spermatophyta</taxon>
        <taxon>Magnoliopsida</taxon>
        <taxon>eudicotyledons</taxon>
        <taxon>Gunneridae</taxon>
        <taxon>Pentapetalae</taxon>
        <taxon>rosids</taxon>
        <taxon>fabids</taxon>
        <taxon>Fabales</taxon>
        <taxon>Fabaceae</taxon>
        <taxon>Papilionoideae</taxon>
        <taxon>50 kb inversion clade</taxon>
        <taxon>NPAAA clade</taxon>
        <taxon>indigoferoid/millettioid clade</taxon>
        <taxon>Phaseoleae</taxon>
        <taxon>Mucuna</taxon>
    </lineage>
</organism>
<evidence type="ECO:0000256" key="2">
    <source>
        <dbReference type="SAM" id="MobiDB-lite"/>
    </source>
</evidence>
<gene>
    <name evidence="3" type="ORF">CR513_57695</name>
</gene>
<keyword evidence="4" id="KW-1185">Reference proteome</keyword>
<dbReference type="EMBL" id="QJKJ01014689">
    <property type="protein sequence ID" value="RDX63815.1"/>
    <property type="molecule type" value="Genomic_DNA"/>
</dbReference>
<dbReference type="PROSITE" id="PS50088">
    <property type="entry name" value="ANK_REPEAT"/>
    <property type="match status" value="1"/>
</dbReference>
<dbReference type="InterPro" id="IPR021109">
    <property type="entry name" value="Peptidase_aspartic_dom_sf"/>
</dbReference>
<dbReference type="STRING" id="157652.A0A371ECR2"/>
<keyword evidence="1" id="KW-0040">ANK repeat</keyword>
<reference evidence="3" key="1">
    <citation type="submission" date="2018-05" db="EMBL/GenBank/DDBJ databases">
        <title>Draft genome of Mucuna pruriens seed.</title>
        <authorList>
            <person name="Nnadi N.E."/>
            <person name="Vos R."/>
            <person name="Hasami M.H."/>
            <person name="Devisetty U.K."/>
            <person name="Aguiy J.C."/>
        </authorList>
    </citation>
    <scope>NUCLEOTIDE SEQUENCE [LARGE SCALE GENOMIC DNA]</scope>
    <source>
        <strain evidence="3">JCA_2017</strain>
    </source>
</reference>
<proteinExistence type="predicted"/>
<dbReference type="CDD" id="cd00303">
    <property type="entry name" value="retropepsin_like"/>
    <property type="match status" value="1"/>
</dbReference>
<feature type="region of interest" description="Disordered" evidence="2">
    <location>
        <begin position="63"/>
        <end position="98"/>
    </location>
</feature>
<dbReference type="InterPro" id="IPR002110">
    <property type="entry name" value="Ankyrin_rpt"/>
</dbReference>
<evidence type="ECO:0000256" key="1">
    <source>
        <dbReference type="PROSITE-ProRule" id="PRU00023"/>
    </source>
</evidence>
<dbReference type="Proteomes" id="UP000257109">
    <property type="component" value="Unassembled WGS sequence"/>
</dbReference>
<feature type="compositionally biased region" description="Basic and acidic residues" evidence="2">
    <location>
        <begin position="82"/>
        <end position="93"/>
    </location>
</feature>